<feature type="domain" description="EF-hand" evidence="4">
    <location>
        <begin position="112"/>
        <end position="147"/>
    </location>
</feature>
<proteinExistence type="predicted"/>
<dbReference type="EMBL" id="BPWL01000008">
    <property type="protein sequence ID" value="GJJ13161.1"/>
    <property type="molecule type" value="Genomic_DNA"/>
</dbReference>
<dbReference type="Gene3D" id="1.10.238.10">
    <property type="entry name" value="EF-hand"/>
    <property type="match status" value="1"/>
</dbReference>
<dbReference type="InterPro" id="IPR018247">
    <property type="entry name" value="EF_Hand_1_Ca_BS"/>
</dbReference>
<dbReference type="PANTHER" id="PTHR19237:SF20">
    <property type="entry name" value="NUCLEOBINDIN 1"/>
    <property type="match status" value="1"/>
</dbReference>
<protein>
    <recommendedName>
        <fullName evidence="4">EF-hand domain-containing protein</fullName>
    </recommendedName>
</protein>
<comment type="caution">
    <text evidence="5">The sequence shown here is derived from an EMBL/GenBank/DDBJ whole genome shotgun (WGS) entry which is preliminary data.</text>
</comment>
<dbReference type="AlphaFoldDB" id="A0AAV5AL45"/>
<gene>
    <name evidence="5" type="ORF">Clacol_007412</name>
</gene>
<dbReference type="InterPro" id="IPR002048">
    <property type="entry name" value="EF_hand_dom"/>
</dbReference>
<dbReference type="InterPro" id="IPR011992">
    <property type="entry name" value="EF-hand-dom_pair"/>
</dbReference>
<evidence type="ECO:0000313" key="6">
    <source>
        <dbReference type="Proteomes" id="UP001050691"/>
    </source>
</evidence>
<organism evidence="5 6">
    <name type="scientific">Clathrus columnatus</name>
    <dbReference type="NCBI Taxonomy" id="1419009"/>
    <lineage>
        <taxon>Eukaryota</taxon>
        <taxon>Fungi</taxon>
        <taxon>Dikarya</taxon>
        <taxon>Basidiomycota</taxon>
        <taxon>Agaricomycotina</taxon>
        <taxon>Agaricomycetes</taxon>
        <taxon>Phallomycetidae</taxon>
        <taxon>Phallales</taxon>
        <taxon>Clathraceae</taxon>
        <taxon>Clathrus</taxon>
    </lineage>
</organism>
<keyword evidence="2" id="KW-0106">Calcium</keyword>
<evidence type="ECO:0000256" key="3">
    <source>
        <dbReference type="SAM" id="MobiDB-lite"/>
    </source>
</evidence>
<feature type="region of interest" description="Disordered" evidence="3">
    <location>
        <begin position="207"/>
        <end position="304"/>
    </location>
</feature>
<evidence type="ECO:0000259" key="4">
    <source>
        <dbReference type="PROSITE" id="PS50222"/>
    </source>
</evidence>
<reference evidence="5" key="1">
    <citation type="submission" date="2021-10" db="EMBL/GenBank/DDBJ databases">
        <title>De novo Genome Assembly of Clathrus columnatus (Basidiomycota, Fungi) Using Illumina and Nanopore Sequence Data.</title>
        <authorList>
            <person name="Ogiso-Tanaka E."/>
            <person name="Itagaki H."/>
            <person name="Hosoya T."/>
            <person name="Hosaka K."/>
        </authorList>
    </citation>
    <scope>NUCLEOTIDE SEQUENCE</scope>
    <source>
        <strain evidence="5">MO-923</strain>
    </source>
</reference>
<dbReference type="SUPFAM" id="SSF47473">
    <property type="entry name" value="EF-hand"/>
    <property type="match status" value="1"/>
</dbReference>
<dbReference type="GO" id="GO:0005509">
    <property type="term" value="F:calcium ion binding"/>
    <property type="evidence" value="ECO:0007669"/>
    <property type="project" value="InterPro"/>
</dbReference>
<evidence type="ECO:0000313" key="5">
    <source>
        <dbReference type="EMBL" id="GJJ13161.1"/>
    </source>
</evidence>
<dbReference type="PROSITE" id="PS00018">
    <property type="entry name" value="EF_HAND_1"/>
    <property type="match status" value="1"/>
</dbReference>
<dbReference type="Proteomes" id="UP001050691">
    <property type="component" value="Unassembled WGS sequence"/>
</dbReference>
<dbReference type="GO" id="GO:0005793">
    <property type="term" value="C:endoplasmic reticulum-Golgi intermediate compartment"/>
    <property type="evidence" value="ECO:0007669"/>
    <property type="project" value="TreeGrafter"/>
</dbReference>
<dbReference type="PANTHER" id="PTHR19237">
    <property type="entry name" value="NUCLEOBINDIN"/>
    <property type="match status" value="1"/>
</dbReference>
<feature type="compositionally biased region" description="Basic and acidic residues" evidence="3">
    <location>
        <begin position="245"/>
        <end position="260"/>
    </location>
</feature>
<feature type="compositionally biased region" description="Basic and acidic residues" evidence="3">
    <location>
        <begin position="267"/>
        <end position="291"/>
    </location>
</feature>
<name>A0AAV5AL45_9AGAM</name>
<accession>A0AAV5AL45</accession>
<evidence type="ECO:0000256" key="2">
    <source>
        <dbReference type="ARBA" id="ARBA00022837"/>
    </source>
</evidence>
<dbReference type="PROSITE" id="PS50222">
    <property type="entry name" value="EF_HAND_2"/>
    <property type="match status" value="1"/>
</dbReference>
<evidence type="ECO:0000256" key="1">
    <source>
        <dbReference type="ARBA" id="ARBA00022729"/>
    </source>
</evidence>
<keyword evidence="6" id="KW-1185">Reference proteome</keyword>
<sequence>MTTIRKCVKTKGLMVSPSYEYELVLLLSDKDTRYHFEIGDSRIGVATLCASAHEGHGRSNAGETNEQYAARHMASEHHIDGLWDRDEIEAVYGVHHVYSQKQSSDDKAHKEKADKIVNIILGNIDKNRDGKISPEELEEAGLNALPSFKELGAEGHHYDIESEVYHSTPETQTDESYNHPEDIEHFAMHEKIEADEDARERKFQGIPEDQPLNSAHDHEHADTPQSKPEAPGGESLAPEMSQAPHPHDDQQVFEADEKHFPIPQRETPPEKLPPEVKFQKAALEGRNKDEWGQGTEGYSRPRTAADKMRKNLPYKYKFRRSWGDF</sequence>
<keyword evidence="1" id="KW-0732">Signal</keyword>
<dbReference type="GO" id="GO:0070062">
    <property type="term" value="C:extracellular exosome"/>
    <property type="evidence" value="ECO:0007669"/>
    <property type="project" value="TreeGrafter"/>
</dbReference>
<dbReference type="InterPro" id="IPR040250">
    <property type="entry name" value="Nucleobindin"/>
</dbReference>